<feature type="region of interest" description="Disordered" evidence="8">
    <location>
        <begin position="1"/>
        <end position="107"/>
    </location>
</feature>
<dbReference type="InterPro" id="IPR010280">
    <property type="entry name" value="U5_MeTrfase_fam"/>
</dbReference>
<dbReference type="PROSITE" id="PS50926">
    <property type="entry name" value="TRAM"/>
    <property type="match status" value="1"/>
</dbReference>
<feature type="binding site" evidence="6">
    <location>
        <position position="417"/>
    </location>
    <ligand>
        <name>S-adenosyl-L-methionine</name>
        <dbReference type="ChEBI" id="CHEBI:59789"/>
    </ligand>
</feature>
<feature type="binding site" evidence="6">
    <location>
        <position position="515"/>
    </location>
    <ligand>
        <name>S-adenosyl-L-methionine</name>
        <dbReference type="ChEBI" id="CHEBI:59789"/>
    </ligand>
</feature>
<comment type="caution">
    <text evidence="10">The sequence shown here is derived from an EMBL/GenBank/DDBJ whole genome shotgun (WGS) entry which is preliminary data.</text>
</comment>
<evidence type="ECO:0000256" key="6">
    <source>
        <dbReference type="PROSITE-ProRule" id="PRU01024"/>
    </source>
</evidence>
<dbReference type="Pfam" id="PF05958">
    <property type="entry name" value="tRNA_U5-meth_tr"/>
    <property type="match status" value="1"/>
</dbReference>
<dbReference type="Pfam" id="PF01938">
    <property type="entry name" value="TRAM"/>
    <property type="match status" value="1"/>
</dbReference>
<feature type="active site" evidence="7">
    <location>
        <position position="542"/>
    </location>
</feature>
<accession>A0A8I1J4D9</accession>
<comment type="similarity">
    <text evidence="6">Belongs to the class I-like SAM-binding methyltransferase superfamily. RNA M5U methyltransferase family.</text>
</comment>
<feature type="domain" description="TRAM" evidence="9">
    <location>
        <begin position="105"/>
        <end position="163"/>
    </location>
</feature>
<dbReference type="FunFam" id="2.40.50.1070:FF:000003">
    <property type="entry name" value="23S rRNA (Uracil-5-)-methyltransferase RumA"/>
    <property type="match status" value="1"/>
</dbReference>
<name>A0A8I1J4D9_PAEPO</name>
<dbReference type="CDD" id="cd02440">
    <property type="entry name" value="AdoMet_MTases"/>
    <property type="match status" value="1"/>
</dbReference>
<dbReference type="InterPro" id="IPR012340">
    <property type="entry name" value="NA-bd_OB-fold"/>
</dbReference>
<dbReference type="Gene3D" id="3.40.50.150">
    <property type="entry name" value="Vaccinia Virus protein VP39"/>
    <property type="match status" value="1"/>
</dbReference>
<dbReference type="PANTHER" id="PTHR11061">
    <property type="entry name" value="RNA M5U METHYLTRANSFERASE"/>
    <property type="match status" value="1"/>
</dbReference>
<feature type="compositionally biased region" description="Polar residues" evidence="8">
    <location>
        <begin position="16"/>
        <end position="31"/>
    </location>
</feature>
<dbReference type="Gene3D" id="2.40.50.1070">
    <property type="match status" value="1"/>
</dbReference>
<dbReference type="PROSITE" id="PS01231">
    <property type="entry name" value="TRMA_2"/>
    <property type="match status" value="1"/>
</dbReference>
<keyword evidence="1" id="KW-0408">Iron</keyword>
<keyword evidence="1" id="KW-0004">4Fe-4S</keyword>
<evidence type="ECO:0000256" key="7">
    <source>
        <dbReference type="PROSITE-ProRule" id="PRU10015"/>
    </source>
</evidence>
<keyword evidence="5" id="KW-0411">Iron-sulfur</keyword>
<dbReference type="Gene3D" id="2.40.50.140">
    <property type="entry name" value="Nucleic acid-binding proteins"/>
    <property type="match status" value="1"/>
</dbReference>
<dbReference type="InterPro" id="IPR030391">
    <property type="entry name" value="MeTrfase_TrmA_CS"/>
</dbReference>
<reference evidence="10" key="1">
    <citation type="submission" date="2020-12" db="EMBL/GenBank/DDBJ databases">
        <title>Paenibacillus polymyxa LMG 27872: a double-edged sword.</title>
        <authorList>
            <person name="Langendries S."/>
            <person name="Garcia Mendez S."/>
            <person name="Beirinckx S."/>
            <person name="Viaene T."/>
            <person name="Baeyen S."/>
            <person name="Goeminne G."/>
            <person name="Willems A."/>
            <person name="Debode J."/>
            <person name="Goormachtig S."/>
        </authorList>
    </citation>
    <scope>NUCLEOTIDE SEQUENCE</scope>
    <source>
        <strain evidence="10">LMG 27872</strain>
    </source>
</reference>
<dbReference type="PROSITE" id="PS51687">
    <property type="entry name" value="SAM_MT_RNA_M5U"/>
    <property type="match status" value="1"/>
</dbReference>
<dbReference type="GO" id="GO:0051539">
    <property type="term" value="F:4 iron, 4 sulfur cluster binding"/>
    <property type="evidence" value="ECO:0007669"/>
    <property type="project" value="UniProtKB-KW"/>
</dbReference>
<evidence type="ECO:0000256" key="1">
    <source>
        <dbReference type="ARBA" id="ARBA00022485"/>
    </source>
</evidence>
<dbReference type="InterPro" id="IPR030390">
    <property type="entry name" value="MeTrfase_TrmA_AS"/>
</dbReference>
<evidence type="ECO:0000256" key="3">
    <source>
        <dbReference type="ARBA" id="ARBA00022679"/>
    </source>
</evidence>
<keyword evidence="4 6" id="KW-0949">S-adenosyl-L-methionine</keyword>
<feature type="binding site" evidence="6">
    <location>
        <position position="467"/>
    </location>
    <ligand>
        <name>S-adenosyl-L-methionine</name>
        <dbReference type="ChEBI" id="CHEBI:59789"/>
    </ligand>
</feature>
<dbReference type="AlphaFoldDB" id="A0A8I1J4D9"/>
<evidence type="ECO:0000256" key="4">
    <source>
        <dbReference type="ARBA" id="ARBA00022691"/>
    </source>
</evidence>
<protein>
    <submittedName>
        <fullName evidence="10">23S rRNA (Uracil(1939)-C(5))-methyltransferase RlmD</fullName>
        <ecNumber evidence="10">2.1.1.190</ecNumber>
    </submittedName>
</protein>
<dbReference type="EMBL" id="JAEHFQ010000013">
    <property type="protein sequence ID" value="MBM0635565.1"/>
    <property type="molecule type" value="Genomic_DNA"/>
</dbReference>
<dbReference type="FunFam" id="2.40.50.140:FF:000097">
    <property type="entry name" value="23S rRNA (uracil(1939)-C(5))-methyltransferase RlmD"/>
    <property type="match status" value="1"/>
</dbReference>
<dbReference type="PROSITE" id="PS01230">
    <property type="entry name" value="TRMA_1"/>
    <property type="match status" value="1"/>
</dbReference>
<keyword evidence="1" id="KW-0479">Metal-binding</keyword>
<dbReference type="SUPFAM" id="SSF53335">
    <property type="entry name" value="S-adenosyl-L-methionine-dependent methyltransferases"/>
    <property type="match status" value="1"/>
</dbReference>
<dbReference type="GO" id="GO:0070475">
    <property type="term" value="P:rRNA base methylation"/>
    <property type="evidence" value="ECO:0007669"/>
    <property type="project" value="TreeGrafter"/>
</dbReference>
<dbReference type="GO" id="GO:0070041">
    <property type="term" value="F:rRNA (uridine-C5-)-methyltransferase activity"/>
    <property type="evidence" value="ECO:0007669"/>
    <property type="project" value="TreeGrafter"/>
</dbReference>
<keyword evidence="2 6" id="KW-0489">Methyltransferase</keyword>
<feature type="active site" description="Nucleophile" evidence="6">
    <location>
        <position position="542"/>
    </location>
</feature>
<dbReference type="EC" id="2.1.1.190" evidence="10"/>
<evidence type="ECO:0000313" key="10">
    <source>
        <dbReference type="EMBL" id="MBM0635565.1"/>
    </source>
</evidence>
<sequence>MTNNRSGRGKSRRNAATATPVQGNQHQNTMKATRESEPEQSQVRAGNGLLQAEIKHKNGNVNENMNDSDRKKRKNGRDTRRSSNGRRSHDASNRNRSSVERSDLPVQKNDEAVIDIIGMNHDGEGVGRVEGFTLFVPGALPGEKVRVKVLKTKKQYGYAKLLDIAQASPDRIAAPCAIYDQCGGCQIQHMSYEAQLGWKRQHVVDVLERIGKLSVATDGEADTAKASDSAMNADGNADSMSRVQGVVVHPTLGMSEPWRYRNKAQVPIGVTEGGLVGGFYARGSHRIVDMNTCLIQDERNDEVVARVKEIGRMLGISAYNEETGRGLLRHVVVKTAFRTGEMMLVLVTNGRDIPHADAWIGSIREHIPHVASICQNVNTKRTNVIFGDETRVLWGRDVIYDYIGNVQFAISARSFYQVNPVQTEVLYSKTVEYAGLTGKETVIDAYCGIGTISLFLAQHADQVYGVEIVKEAIDDARSNALLNEMRNVKFEVGASEDVIPAWKEQGITADVIVVDPPRKGCDPRLLDTILEMKPERVVYVSCNPSTLARDLRILEDGGYITVEVQPVDMFPHTVHVECCSLLVRKD</sequence>
<dbReference type="InterPro" id="IPR002792">
    <property type="entry name" value="TRAM_dom"/>
</dbReference>
<proteinExistence type="inferred from homology"/>
<dbReference type="InterPro" id="IPR029063">
    <property type="entry name" value="SAM-dependent_MTases_sf"/>
</dbReference>
<evidence type="ECO:0000259" key="9">
    <source>
        <dbReference type="PROSITE" id="PS50926"/>
    </source>
</evidence>
<evidence type="ECO:0000256" key="2">
    <source>
        <dbReference type="ARBA" id="ARBA00022603"/>
    </source>
</evidence>
<keyword evidence="3 6" id="KW-0808">Transferase</keyword>
<gene>
    <name evidence="10" type="primary">rlmD</name>
    <name evidence="10" type="ORF">JDW19_20865</name>
</gene>
<evidence type="ECO:0000256" key="8">
    <source>
        <dbReference type="SAM" id="MobiDB-lite"/>
    </source>
</evidence>
<dbReference type="FunFam" id="3.40.50.150:FF:000009">
    <property type="entry name" value="23S rRNA (Uracil(1939)-C(5))-methyltransferase RlmD"/>
    <property type="match status" value="1"/>
</dbReference>
<evidence type="ECO:0000256" key="5">
    <source>
        <dbReference type="ARBA" id="ARBA00023014"/>
    </source>
</evidence>
<dbReference type="RefSeq" id="WP_165149963.1">
    <property type="nucleotide sequence ID" value="NZ_JAEHFQ010000013.1"/>
</dbReference>
<feature type="compositionally biased region" description="Basic and acidic residues" evidence="8">
    <location>
        <begin position="76"/>
        <end position="107"/>
    </location>
</feature>
<dbReference type="NCBIfam" id="TIGR00479">
    <property type="entry name" value="rumA"/>
    <property type="match status" value="1"/>
</dbReference>
<organism evidence="10 11">
    <name type="scientific">Paenibacillus polymyxa</name>
    <name type="common">Bacillus polymyxa</name>
    <dbReference type="NCBI Taxonomy" id="1406"/>
    <lineage>
        <taxon>Bacteria</taxon>
        <taxon>Bacillati</taxon>
        <taxon>Bacillota</taxon>
        <taxon>Bacilli</taxon>
        <taxon>Bacillales</taxon>
        <taxon>Paenibacillaceae</taxon>
        <taxon>Paenibacillus</taxon>
    </lineage>
</organism>
<evidence type="ECO:0000313" key="11">
    <source>
        <dbReference type="Proteomes" id="UP000650605"/>
    </source>
</evidence>
<dbReference type="Proteomes" id="UP000650605">
    <property type="component" value="Unassembled WGS sequence"/>
</dbReference>
<dbReference type="PANTHER" id="PTHR11061:SF30">
    <property type="entry name" value="TRNA (URACIL(54)-C(5))-METHYLTRANSFERASE"/>
    <property type="match status" value="1"/>
</dbReference>
<feature type="binding site" evidence="6">
    <location>
        <position position="446"/>
    </location>
    <ligand>
        <name>S-adenosyl-L-methionine</name>
        <dbReference type="ChEBI" id="CHEBI:59789"/>
    </ligand>
</feature>
<dbReference type="SUPFAM" id="SSF50249">
    <property type="entry name" value="Nucleic acid-binding proteins"/>
    <property type="match status" value="1"/>
</dbReference>